<gene>
    <name evidence="3" type="ORF">H0486_03575</name>
</gene>
<dbReference type="Pfam" id="PF07486">
    <property type="entry name" value="Hydrolase_2"/>
    <property type="match status" value="1"/>
</dbReference>
<dbReference type="Gene3D" id="1.10.10.2520">
    <property type="entry name" value="Cell wall hydrolase SleB, domain 1"/>
    <property type="match status" value="1"/>
</dbReference>
<protein>
    <submittedName>
        <fullName evidence="3">Cell wall hydrolase</fullName>
    </submittedName>
</protein>
<proteinExistence type="predicted"/>
<reference evidence="3 4" key="1">
    <citation type="submission" date="2020-07" db="EMBL/GenBank/DDBJ databases">
        <title>Characterization and genome sequencing of isolate MD1, a novel member within the family Lachnospiraceae.</title>
        <authorList>
            <person name="Rettenmaier R."/>
            <person name="Di Bello L."/>
            <person name="Zinser C."/>
            <person name="Scheitz K."/>
            <person name="Liebl W."/>
            <person name="Zverlov V."/>
        </authorList>
    </citation>
    <scope>NUCLEOTIDE SEQUENCE [LARGE SCALE GENOMIC DNA]</scope>
    <source>
        <strain evidence="3 4">MD1</strain>
    </source>
</reference>
<keyword evidence="1" id="KW-0812">Transmembrane</keyword>
<dbReference type="RefSeq" id="WP_228351689.1">
    <property type="nucleotide sequence ID" value="NZ_JACEGA010000001.1"/>
</dbReference>
<comment type="caution">
    <text evidence="3">The sequence shown here is derived from an EMBL/GenBank/DDBJ whole genome shotgun (WGS) entry which is preliminary data.</text>
</comment>
<organism evidence="3 4">
    <name type="scientific">Variimorphobacter saccharofermentans</name>
    <dbReference type="NCBI Taxonomy" id="2755051"/>
    <lineage>
        <taxon>Bacteria</taxon>
        <taxon>Bacillati</taxon>
        <taxon>Bacillota</taxon>
        <taxon>Clostridia</taxon>
        <taxon>Lachnospirales</taxon>
        <taxon>Lachnospiraceae</taxon>
        <taxon>Variimorphobacter</taxon>
    </lineage>
</organism>
<keyword evidence="1" id="KW-0472">Membrane</keyword>
<dbReference type="InterPro" id="IPR011105">
    <property type="entry name" value="Cell_wall_hydrolase_SleB"/>
</dbReference>
<name>A0A839JWA3_9FIRM</name>
<evidence type="ECO:0000313" key="4">
    <source>
        <dbReference type="Proteomes" id="UP000574276"/>
    </source>
</evidence>
<dbReference type="GO" id="GO:0016787">
    <property type="term" value="F:hydrolase activity"/>
    <property type="evidence" value="ECO:0007669"/>
    <property type="project" value="UniProtKB-KW"/>
</dbReference>
<feature type="transmembrane region" description="Helical" evidence="1">
    <location>
        <begin position="20"/>
        <end position="42"/>
    </location>
</feature>
<evidence type="ECO:0000313" key="3">
    <source>
        <dbReference type="EMBL" id="MBB2181953.1"/>
    </source>
</evidence>
<dbReference type="InterPro" id="IPR042047">
    <property type="entry name" value="SleB_dom1"/>
</dbReference>
<keyword evidence="1" id="KW-1133">Transmembrane helix</keyword>
<keyword evidence="3" id="KW-0378">Hydrolase</keyword>
<dbReference type="Proteomes" id="UP000574276">
    <property type="component" value="Unassembled WGS sequence"/>
</dbReference>
<sequence>MSIINSFLQKRKMHENHHGIFMVAIAYILSFVMLVLGSDVFYNINSAAAGINMVTEEETNEATNNEVVVGQIMKANLQQVQLVNPYGIAAGQDNSADTQGSIQPQGMDTPKKSIQISTTSEAAVNDFQPENQDTIWLLGNAMSGAEYDILMDQAAEKVLLDKKSKKDKKSDKNKKDEASAETMADEYIMTVSDQEIEMLQRIVEAEASGEDIIGKILVANVIFNRIEDEEFPNTIEEVIFQKSNGEYQFSPIKDKRYWSVKISKETKKAVERALKGEDHSEGALYFIARKRTKSGNAKWFDSHLDWLFQHGGHEFYK</sequence>
<feature type="domain" description="Cell wall hydrolase SleB" evidence="2">
    <location>
        <begin position="209"/>
        <end position="316"/>
    </location>
</feature>
<keyword evidence="4" id="KW-1185">Reference proteome</keyword>
<accession>A0A839JWA3</accession>
<dbReference type="EMBL" id="JACEGA010000001">
    <property type="protein sequence ID" value="MBB2181953.1"/>
    <property type="molecule type" value="Genomic_DNA"/>
</dbReference>
<dbReference type="AlphaFoldDB" id="A0A839JWA3"/>
<evidence type="ECO:0000259" key="2">
    <source>
        <dbReference type="Pfam" id="PF07486"/>
    </source>
</evidence>
<evidence type="ECO:0000256" key="1">
    <source>
        <dbReference type="SAM" id="Phobius"/>
    </source>
</evidence>